<comment type="cofactor">
    <cofactor evidence="1">
        <name>[4Fe-4S] cluster</name>
        <dbReference type="ChEBI" id="CHEBI:49883"/>
    </cofactor>
</comment>
<comment type="catalytic activity">
    <reaction evidence="7">
        <text>citrate = D-threo-isocitrate</text>
        <dbReference type="Rhea" id="RHEA:10336"/>
        <dbReference type="ChEBI" id="CHEBI:15562"/>
        <dbReference type="ChEBI" id="CHEBI:16947"/>
        <dbReference type="EC" id="4.2.1.3"/>
    </reaction>
</comment>
<evidence type="ECO:0000256" key="4">
    <source>
        <dbReference type="ARBA" id="ARBA00023004"/>
    </source>
</evidence>
<keyword evidence="7" id="KW-0004">4Fe-4S</keyword>
<evidence type="ECO:0000256" key="5">
    <source>
        <dbReference type="ARBA" id="ARBA00023014"/>
    </source>
</evidence>
<dbReference type="InterPro" id="IPR006249">
    <property type="entry name" value="Aconitase/IRP2"/>
</dbReference>
<dbReference type="PRINTS" id="PR00415">
    <property type="entry name" value="ACONITASE"/>
</dbReference>
<dbReference type="PATRIC" id="fig|633147.7.peg.695"/>
<dbReference type="GO" id="GO:0046872">
    <property type="term" value="F:metal ion binding"/>
    <property type="evidence" value="ECO:0007669"/>
    <property type="project" value="UniProtKB-KW"/>
</dbReference>
<dbReference type="CDD" id="cd01580">
    <property type="entry name" value="AcnA_IRP_Swivel"/>
    <property type="match status" value="1"/>
</dbReference>
<dbReference type="OrthoDB" id="9764318at2"/>
<organism evidence="10 11">
    <name type="scientific">Olsenella uli (strain ATCC 49627 / DSM 7084 / CCUG 31166 / CIP 109912 / JCM 12494 / LMG 11480 / NCIMB 702895 / VPI D76D-27C)</name>
    <name type="common">Lactobacillus uli</name>
    <dbReference type="NCBI Taxonomy" id="633147"/>
    <lineage>
        <taxon>Bacteria</taxon>
        <taxon>Bacillati</taxon>
        <taxon>Actinomycetota</taxon>
        <taxon>Coriobacteriia</taxon>
        <taxon>Coriobacteriales</taxon>
        <taxon>Atopobiaceae</taxon>
        <taxon>Olsenella</taxon>
    </lineage>
</organism>
<evidence type="ECO:0000259" key="9">
    <source>
        <dbReference type="Pfam" id="PF00694"/>
    </source>
</evidence>
<evidence type="ECO:0000256" key="6">
    <source>
        <dbReference type="ARBA" id="ARBA00023239"/>
    </source>
</evidence>
<dbReference type="AlphaFoldDB" id="E1R002"/>
<dbReference type="GeneID" id="78512271"/>
<keyword evidence="4 7" id="KW-0408">Iron</keyword>
<reference evidence="10 11" key="1">
    <citation type="journal article" date="2010" name="Stand. Genomic Sci.">
        <title>Complete genome sequence of Olsenella uli type strain (VPI D76D-27C).</title>
        <authorList>
            <person name="Goker M."/>
            <person name="Held B."/>
            <person name="Lucas S."/>
            <person name="Nolan M."/>
            <person name="Yasawong M."/>
            <person name="Glavina Del Rio T."/>
            <person name="Tice H."/>
            <person name="Cheng J.F."/>
            <person name="Bruce D."/>
            <person name="Detter J.C."/>
            <person name="Tapia R."/>
            <person name="Han C."/>
            <person name="Goodwin L."/>
            <person name="Pitluck S."/>
            <person name="Liolios K."/>
            <person name="Ivanova N."/>
            <person name="Mavromatis K."/>
            <person name="Mikhailova N."/>
            <person name="Pati A."/>
            <person name="Chen A."/>
            <person name="Palaniappan K."/>
            <person name="Land M."/>
            <person name="Hauser L."/>
            <person name="Chang Y.J."/>
            <person name="Jeffries C.D."/>
            <person name="Rohde M."/>
            <person name="Sikorski J."/>
            <person name="Pukall R."/>
            <person name="Woyke T."/>
            <person name="Bristow J."/>
            <person name="Eisen J.A."/>
            <person name="Markowitz V."/>
            <person name="Hugenholtz P."/>
            <person name="Kyrpides N.C."/>
            <person name="Klenk H.P."/>
            <person name="Lapidus A."/>
        </authorList>
    </citation>
    <scope>NUCLEOTIDE SEQUENCE [LARGE SCALE GENOMIC DNA]</scope>
    <source>
        <strain evidence="11">ATCC 49627 / DSM 7084 / CIP 109912 / JCM 12494 / NCIMB 702895 / VPI D76D-27C</strain>
    </source>
</reference>
<dbReference type="Gene3D" id="3.20.19.10">
    <property type="entry name" value="Aconitase, domain 4"/>
    <property type="match status" value="1"/>
</dbReference>
<dbReference type="SUPFAM" id="SSF52016">
    <property type="entry name" value="LeuD/IlvD-like"/>
    <property type="match status" value="1"/>
</dbReference>
<dbReference type="Pfam" id="PF00694">
    <property type="entry name" value="Aconitase_C"/>
    <property type="match status" value="1"/>
</dbReference>
<comment type="similarity">
    <text evidence="2 7">Belongs to the aconitase/IPM isomerase family.</text>
</comment>
<dbReference type="Gene3D" id="6.10.190.10">
    <property type="match status" value="1"/>
</dbReference>
<dbReference type="NCBIfam" id="NF006757">
    <property type="entry name" value="PRK09277.1"/>
    <property type="match status" value="1"/>
</dbReference>
<feature type="domain" description="Aconitase/3-isopropylmalate dehydratase large subunit alpha/beta/alpha" evidence="8">
    <location>
        <begin position="78"/>
        <end position="562"/>
    </location>
</feature>
<keyword evidence="11" id="KW-1185">Reference proteome</keyword>
<evidence type="ECO:0000259" key="8">
    <source>
        <dbReference type="Pfam" id="PF00330"/>
    </source>
</evidence>
<dbReference type="InterPro" id="IPR015928">
    <property type="entry name" value="Aconitase/3IPM_dehydase_swvl"/>
</dbReference>
<dbReference type="Proteomes" id="UP000000333">
    <property type="component" value="Chromosome"/>
</dbReference>
<proteinExistence type="inferred from homology"/>
<evidence type="ECO:0000313" key="10">
    <source>
        <dbReference type="EMBL" id="ADK67966.1"/>
    </source>
</evidence>
<dbReference type="eggNOG" id="COG1048">
    <property type="taxonomic scope" value="Bacteria"/>
</dbReference>
<evidence type="ECO:0000256" key="3">
    <source>
        <dbReference type="ARBA" id="ARBA00022723"/>
    </source>
</evidence>
<name>E1R002_OLSUV</name>
<dbReference type="STRING" id="633147.Olsu_0853"/>
<feature type="domain" description="Aconitase A/isopropylmalate dehydratase small subunit swivel" evidence="9">
    <location>
        <begin position="690"/>
        <end position="816"/>
    </location>
</feature>
<dbReference type="InterPro" id="IPR000573">
    <property type="entry name" value="AconitaseA/IPMdHydase_ssu_swvl"/>
</dbReference>
<dbReference type="EC" id="4.2.1.3" evidence="7"/>
<keyword evidence="5 7" id="KW-0411">Iron-sulfur</keyword>
<evidence type="ECO:0000313" key="11">
    <source>
        <dbReference type="Proteomes" id="UP000000333"/>
    </source>
</evidence>
<evidence type="ECO:0000256" key="1">
    <source>
        <dbReference type="ARBA" id="ARBA00001966"/>
    </source>
</evidence>
<dbReference type="EMBL" id="CP002106">
    <property type="protein sequence ID" value="ADK67966.1"/>
    <property type="molecule type" value="Genomic_DNA"/>
</dbReference>
<dbReference type="SUPFAM" id="SSF53732">
    <property type="entry name" value="Aconitase iron-sulfur domain"/>
    <property type="match status" value="1"/>
</dbReference>
<dbReference type="FunFam" id="3.20.19.10:FF:000001">
    <property type="entry name" value="Aconitate hydratase"/>
    <property type="match status" value="1"/>
</dbReference>
<gene>
    <name evidence="10" type="ordered locus">Olsu_0853</name>
</gene>
<dbReference type="InterPro" id="IPR044137">
    <property type="entry name" value="AcnA_IRP_Swivel"/>
</dbReference>
<evidence type="ECO:0000256" key="2">
    <source>
        <dbReference type="ARBA" id="ARBA00007185"/>
    </source>
</evidence>
<dbReference type="GO" id="GO:0051539">
    <property type="term" value="F:4 iron, 4 sulfur cluster binding"/>
    <property type="evidence" value="ECO:0007669"/>
    <property type="project" value="UniProtKB-KW"/>
</dbReference>
<keyword evidence="3" id="KW-0479">Metal-binding</keyword>
<dbReference type="InterPro" id="IPR001030">
    <property type="entry name" value="Acoase/IPM_deHydtase_lsu_aba"/>
</dbReference>
<dbReference type="KEGG" id="ols:Olsu_0853"/>
<dbReference type="HOGENOM" id="CLU_013476_2_1_11"/>
<dbReference type="NCBIfam" id="TIGR01341">
    <property type="entry name" value="aconitase_1"/>
    <property type="match status" value="1"/>
</dbReference>
<dbReference type="InterPro" id="IPR015931">
    <property type="entry name" value="Acnase/IPM_dHydase_lsu_aba_1/3"/>
</dbReference>
<evidence type="ECO:0000256" key="7">
    <source>
        <dbReference type="RuleBase" id="RU361275"/>
    </source>
</evidence>
<dbReference type="Gene3D" id="3.30.499.10">
    <property type="entry name" value="Aconitase, domain 3"/>
    <property type="match status" value="2"/>
</dbReference>
<keyword evidence="6 7" id="KW-0456">Lyase</keyword>
<comment type="function">
    <text evidence="7">Catalyzes the isomerization of citrate to isocitrate via cis-aconitate.</text>
</comment>
<dbReference type="PANTHER" id="PTHR11670">
    <property type="entry name" value="ACONITASE/IRON-RESPONSIVE ELEMENT FAMILY MEMBER"/>
    <property type="match status" value="1"/>
</dbReference>
<protein>
    <recommendedName>
        <fullName evidence="7">Aconitate hydratase</fullName>
        <shortName evidence="7">Aconitase</shortName>
        <ecNumber evidence="7">4.2.1.3</ecNumber>
    </recommendedName>
</protein>
<sequence length="892" mass="93865">MTATTDFERAVASARIPRPLCAGSLRRLVYDVSKIPGAAHLPRALVVLLENCVRRATSDEQATELARRVIEAGLAGAQGSEIEFMPARALFQDFTGVPVFVDFAAMRDAVVERGGDPSRVSPHIPCTLVVDHSVIADFTGSDDAAERNQRMEAERNHERFAFLKWAAHSFDNVRIVPPGSGICHQLNMEHFCEVVCDDALAGGDVPVACFDTLVGTDSHTTTANGLGVLGWGVGGIEAEAAALGQPITMLVPPVVELNLTGALNDGVSGMDLALTVAQVLRSEGVVGTLVEVGGPGVRTLSATQRACVANMTPEYGATTTLFPVDDRSIEYLALTGRDPERIELARAYLEVQGVFGASEGRRYARRISLDLSTVALSLAGPSRPHDRVSPAGLRERFRDALASHGRAVGDLSFGYDTPEGSVTLTHGTIAIAAITSCTTATDPAMMVAAGLLARNAAGRGLAPKPWVKKVLAPGSHSTALLLSRAGLADALSQLGFHTCGFGCMSCIGNSGDILPQLKGVAAKAELASVLSGNRNFEGRISPDVSQNYLCQPALVVAYSLVGTVDVDLSSDPVGIGTDGVPVMLSDILPTDEEITATLGSFLDEGLFAQGGEGLFEGSAEWRRIDAGTSDVFSWDPDSTYVRRPPYFDLATHRDVVGISRARVLALLGDFVTTDHISPAGSIAADSPAGRYLVERGVSPAEFNTYGSRRGNHEVMARGTFANVKLSNALAQGRSGGLTTDLLDGEVKSIFDASVHYAEAGAPLVIVAGKLYGSGSSRDWAGKGPTLLGVRAVIAESFERIHRSNLVQMGVLPLQFVEGQSASSLGLDGTEVFDVEAVDLSAGMPTKREAVVTARRADGSGLRFECVVRVDTPMEGAFLAAGGILPYVLDQLL</sequence>
<dbReference type="RefSeq" id="WP_013251718.1">
    <property type="nucleotide sequence ID" value="NC_014363.1"/>
</dbReference>
<accession>E1R002</accession>
<dbReference type="GO" id="GO:0003994">
    <property type="term" value="F:aconitate hydratase activity"/>
    <property type="evidence" value="ECO:0007669"/>
    <property type="project" value="UniProtKB-EC"/>
</dbReference>
<dbReference type="Pfam" id="PF00330">
    <property type="entry name" value="Aconitase"/>
    <property type="match status" value="1"/>
</dbReference>
<dbReference type="NCBIfam" id="NF009520">
    <property type="entry name" value="PRK12881.1"/>
    <property type="match status" value="1"/>
</dbReference>
<dbReference type="InterPro" id="IPR036008">
    <property type="entry name" value="Aconitase_4Fe-4S_dom"/>
</dbReference>